<feature type="domain" description="ShKT" evidence="2">
    <location>
        <begin position="81"/>
        <end position="112"/>
    </location>
</feature>
<keyword evidence="1" id="KW-1133">Transmembrane helix</keyword>
<dbReference type="EMBL" id="JAKKPZ010000016">
    <property type="protein sequence ID" value="KAI1713167.1"/>
    <property type="molecule type" value="Genomic_DNA"/>
</dbReference>
<keyword evidence="1" id="KW-0812">Transmembrane</keyword>
<sequence length="189" mass="21876">MRSINYWVFLLAILIVVIYQNESRSRRRSRRGRLPPCTDTEIACVLRAKECVSPHHYKEAERDCPKTCNRCGHHKPLVDIGDHCHRHKQRGKCKDAAHIDIMAWLCPKTCGFTHHTRPRHPRGRVGHPIHNDKDKLNCQWWTTPGPPHIPPGPDFCHNRWYNASSICEHCPEECALIVCDAYFARGTGF</sequence>
<dbReference type="AlphaFoldDB" id="A0AAD4R6Q0"/>
<name>A0AAD4R6Q0_9BILA</name>
<dbReference type="Proteomes" id="UP001201812">
    <property type="component" value="Unassembled WGS sequence"/>
</dbReference>
<keyword evidence="1" id="KW-0472">Membrane</keyword>
<evidence type="ECO:0000256" key="1">
    <source>
        <dbReference type="SAM" id="Phobius"/>
    </source>
</evidence>
<protein>
    <submittedName>
        <fullName evidence="3">ShK domain-like domain-containing protein</fullName>
    </submittedName>
</protein>
<reference evidence="3" key="1">
    <citation type="submission" date="2022-01" db="EMBL/GenBank/DDBJ databases">
        <title>Genome Sequence Resource for Two Populations of Ditylenchus destructor, the Migratory Endoparasitic Phytonematode.</title>
        <authorList>
            <person name="Zhang H."/>
            <person name="Lin R."/>
            <person name="Xie B."/>
        </authorList>
    </citation>
    <scope>NUCLEOTIDE SEQUENCE</scope>
    <source>
        <strain evidence="3">BazhouSP</strain>
    </source>
</reference>
<evidence type="ECO:0000313" key="4">
    <source>
        <dbReference type="Proteomes" id="UP001201812"/>
    </source>
</evidence>
<evidence type="ECO:0000313" key="3">
    <source>
        <dbReference type="EMBL" id="KAI1713167.1"/>
    </source>
</evidence>
<dbReference type="Gene3D" id="1.10.10.1940">
    <property type="match status" value="1"/>
</dbReference>
<feature type="domain" description="ShKT" evidence="2">
    <location>
        <begin position="36"/>
        <end position="71"/>
    </location>
</feature>
<organism evidence="3 4">
    <name type="scientific">Ditylenchus destructor</name>
    <dbReference type="NCBI Taxonomy" id="166010"/>
    <lineage>
        <taxon>Eukaryota</taxon>
        <taxon>Metazoa</taxon>
        <taxon>Ecdysozoa</taxon>
        <taxon>Nematoda</taxon>
        <taxon>Chromadorea</taxon>
        <taxon>Rhabditida</taxon>
        <taxon>Tylenchina</taxon>
        <taxon>Tylenchomorpha</taxon>
        <taxon>Sphaerularioidea</taxon>
        <taxon>Anguinidae</taxon>
        <taxon>Anguininae</taxon>
        <taxon>Ditylenchus</taxon>
    </lineage>
</organism>
<accession>A0AAD4R6Q0</accession>
<comment type="caution">
    <text evidence="3">The sequence shown here is derived from an EMBL/GenBank/DDBJ whole genome shotgun (WGS) entry which is preliminary data.</text>
</comment>
<evidence type="ECO:0000259" key="2">
    <source>
        <dbReference type="Pfam" id="PF01549"/>
    </source>
</evidence>
<dbReference type="Pfam" id="PF01549">
    <property type="entry name" value="ShK"/>
    <property type="match status" value="2"/>
</dbReference>
<keyword evidence="4" id="KW-1185">Reference proteome</keyword>
<gene>
    <name evidence="3" type="ORF">DdX_09239</name>
</gene>
<dbReference type="InterPro" id="IPR003582">
    <property type="entry name" value="ShKT_dom"/>
</dbReference>
<feature type="transmembrane region" description="Helical" evidence="1">
    <location>
        <begin position="6"/>
        <end position="21"/>
    </location>
</feature>
<proteinExistence type="predicted"/>